<dbReference type="PANTHER" id="PTHR15751:SF12">
    <property type="entry name" value="TRAFFICKING KINESIN-BINDING PROTEIN MILT"/>
    <property type="match status" value="1"/>
</dbReference>
<feature type="compositionally biased region" description="Polar residues" evidence="6">
    <location>
        <begin position="470"/>
        <end position="488"/>
    </location>
</feature>
<dbReference type="PANTHER" id="PTHR15751">
    <property type="entry name" value="TRAFFICKING KINESIN-BINDING PROTEIN"/>
    <property type="match status" value="1"/>
</dbReference>
<dbReference type="GO" id="GO:0005739">
    <property type="term" value="C:mitochondrion"/>
    <property type="evidence" value="ECO:0007669"/>
    <property type="project" value="UniProtKB-SubCell"/>
</dbReference>
<accession>A0A914B843</accession>
<keyword evidence="3 5" id="KW-0175">Coiled coil</keyword>
<feature type="region of interest" description="Disordered" evidence="6">
    <location>
        <begin position="835"/>
        <end position="855"/>
    </location>
</feature>
<feature type="domain" description="Trafficking kinesin-binding protein C-terminal" evidence="7">
    <location>
        <begin position="454"/>
        <end position="608"/>
    </location>
</feature>
<feature type="region of interest" description="Disordered" evidence="6">
    <location>
        <begin position="1134"/>
        <end position="1179"/>
    </location>
</feature>
<dbReference type="GO" id="GO:0006605">
    <property type="term" value="P:protein targeting"/>
    <property type="evidence" value="ECO:0007669"/>
    <property type="project" value="TreeGrafter"/>
</dbReference>
<dbReference type="GO" id="GO:0031410">
    <property type="term" value="C:cytoplasmic vesicle"/>
    <property type="evidence" value="ECO:0007669"/>
    <property type="project" value="TreeGrafter"/>
</dbReference>
<comment type="subcellular location">
    <subcellularLocation>
        <location evidence="1">Mitochondrion</location>
    </subcellularLocation>
</comment>
<protein>
    <recommendedName>
        <fullName evidence="11">Trafficking kinesin-binding protein 1-like</fullName>
    </recommendedName>
</protein>
<dbReference type="InterPro" id="IPR022154">
    <property type="entry name" value="TRAK1/2_C"/>
</dbReference>
<evidence type="ECO:0008006" key="11">
    <source>
        <dbReference type="Google" id="ProtNLM"/>
    </source>
</evidence>
<feature type="region of interest" description="Disordered" evidence="6">
    <location>
        <begin position="343"/>
        <end position="366"/>
    </location>
</feature>
<dbReference type="SMART" id="SM01423">
    <property type="entry name" value="Milton"/>
    <property type="match status" value="1"/>
</dbReference>
<feature type="coiled-coil region" evidence="5">
    <location>
        <begin position="239"/>
        <end position="266"/>
    </location>
</feature>
<sequence>MLWGPATTAKLAHATAPPSALPIQPSPSSVTAGEEVFSDSQWGGDFVDDVGGACEAQCEAGTLTDLHNSSNIPEVELFSLLEEKIPMYKLRADTTSALTYEHSDWLRSSSRVGLEEPCELLSPVMMEETLKYFTLCGDRVVQMTKTYNDIDAVTRLLEEKEKDLELAAKIGQSLLEQNKQLEKRIDAIEEQFTLAADQNTQLKHDMKLKEQLLRIYTNEVSYSDSEDDTAQCHDRSHAVQSKFINVEALQKKVRILEEENFQLRMETAEMKTKTVSIEEKEAQLVQDAFKQLGEAQGREGVLTEELSRRLEETYQQKDEITCLLTQVVELQQKVKKLSIENEELQHQHHASREAQQSLTKELQESRDKADEYFTMLNEARSEAKEIHRRSLPKGNLQQYCMNPLPVFPADSLAAELIDTVEQELAGSNSKLSRRGNKREQNKSIMRSVKDLNRASNSRAPSEYSEDIYSSRRTSPGSSTMSLAGSTLSEAPLSEQYEGDNESNNSPSGSVHHLGRAGIPGSNDLETALRRLNLRKQNQDAEAKYAEEEKLRLLQESDQGTGGSRTPTCPSPGSIWSTESFAGLPPMSGHGFRSYMPEKLQIVKPMEGSLTLYHWQRLAQPHMASMLDSRPGIMVKGFRELERDMNSIYSMDDVEDDGRVIERTCVPSKCFVNSSSTYTYTTSTIGLLDNTLLTSSTQGPRMANTEYISKTPKPVAAKTFSTSLGLAQVLKERDVDQSTEPKVLTKVEAAAINPAGVNAGLNMFGASTHVPLKSASEAKREGASPLNLEEEPQRMHRISSRIFSRFAVPVRSKNITDALDPETKTRLMEKVRKIRAEKETSEHRARTLQRRPSIPSVRTRDVVMSPVRTPRSSAPGSSSSALSVESSCMGIEGAVSGYSPPGVFGSHTGTVHRSSGLSTDSKDSKVPRKLFLSDDSGIELGFGTTMPAPTVTVSNPPFQMTFTGTVSTTCSVPGFNTVLSGSIHSNSMSSLSSSAKSTSVYSNKGSQSNSSALRSQPGSHGAGLLGALGSTETVSSLLKQQGPRSTGQKSTVSSHPRSSGIHTYGQGVMSSGAQLSSAQQGCASLIPSGSTTSRPRSSVMPIYSKSTETSQSLVPGVGLASLLGASRPSVLPIGEQKKEGQSQNEGSAAQATAQRITSPISMLAGHLPSLNSARKPDPTL</sequence>
<feature type="coiled-coil region" evidence="5">
    <location>
        <begin position="171"/>
        <end position="198"/>
    </location>
</feature>
<evidence type="ECO:0000256" key="6">
    <source>
        <dbReference type="SAM" id="MobiDB-lite"/>
    </source>
</evidence>
<feature type="domain" description="HAP1 N-terminal" evidence="8">
    <location>
        <begin position="82"/>
        <end position="389"/>
    </location>
</feature>
<dbReference type="GO" id="GO:0017022">
    <property type="term" value="F:myosin binding"/>
    <property type="evidence" value="ECO:0007669"/>
    <property type="project" value="TreeGrafter"/>
</dbReference>
<feature type="compositionally biased region" description="Polar residues" evidence="6">
    <location>
        <begin position="1140"/>
        <end position="1159"/>
    </location>
</feature>
<feature type="compositionally biased region" description="Basic and acidic residues" evidence="6">
    <location>
        <begin position="343"/>
        <end position="352"/>
    </location>
</feature>
<dbReference type="AlphaFoldDB" id="A0A914B843"/>
<evidence type="ECO:0000313" key="10">
    <source>
        <dbReference type="Proteomes" id="UP000887568"/>
    </source>
</evidence>
<feature type="compositionally biased region" description="Basic and acidic residues" evidence="6">
    <location>
        <begin position="835"/>
        <end position="844"/>
    </location>
</feature>
<dbReference type="RefSeq" id="XP_038071990.1">
    <property type="nucleotide sequence ID" value="XM_038216062.1"/>
</dbReference>
<dbReference type="Pfam" id="PF04849">
    <property type="entry name" value="HAP1_N"/>
    <property type="match status" value="1"/>
</dbReference>
<dbReference type="InterPro" id="IPR051946">
    <property type="entry name" value="Intracell_Traff-Reg"/>
</dbReference>
<dbReference type="Pfam" id="PF12448">
    <property type="entry name" value="Milton"/>
    <property type="match status" value="1"/>
</dbReference>
<evidence type="ECO:0000256" key="4">
    <source>
        <dbReference type="ARBA" id="ARBA00023128"/>
    </source>
</evidence>
<feature type="region of interest" description="Disordered" evidence="6">
    <location>
        <begin position="424"/>
        <end position="521"/>
    </location>
</feature>
<evidence type="ECO:0000313" key="9">
    <source>
        <dbReference type="EnsemblMetazoa" id="XP_038071990.1"/>
    </source>
</evidence>
<keyword evidence="4" id="KW-0496">Mitochondrion</keyword>
<feature type="compositionally biased region" description="Basic and acidic residues" evidence="6">
    <location>
        <begin position="437"/>
        <end position="452"/>
    </location>
</feature>
<dbReference type="GO" id="GO:0047496">
    <property type="term" value="P:vesicle transport along microtubule"/>
    <property type="evidence" value="ECO:0007669"/>
    <property type="project" value="TreeGrafter"/>
</dbReference>
<feature type="region of interest" description="Disordered" evidence="6">
    <location>
        <begin position="1078"/>
        <end position="1097"/>
    </location>
</feature>
<feature type="coiled-coil region" evidence="5">
    <location>
        <begin position="521"/>
        <end position="555"/>
    </location>
</feature>
<dbReference type="GeneID" id="119740688"/>
<feature type="compositionally biased region" description="Polar residues" evidence="6">
    <location>
        <begin position="1002"/>
        <end position="1017"/>
    </location>
</feature>
<dbReference type="OrthoDB" id="10067624at2759"/>
<dbReference type="SMART" id="SM01424">
    <property type="entry name" value="HAP1_N"/>
    <property type="match status" value="1"/>
</dbReference>
<evidence type="ECO:0000259" key="7">
    <source>
        <dbReference type="SMART" id="SM01423"/>
    </source>
</evidence>
<reference evidence="9" key="1">
    <citation type="submission" date="2022-11" db="UniProtKB">
        <authorList>
            <consortium name="EnsemblMetazoa"/>
        </authorList>
    </citation>
    <scope>IDENTIFICATION</scope>
</reference>
<evidence type="ECO:0000256" key="1">
    <source>
        <dbReference type="ARBA" id="ARBA00004173"/>
    </source>
</evidence>
<evidence type="ECO:0000256" key="2">
    <source>
        <dbReference type="ARBA" id="ARBA00007007"/>
    </source>
</evidence>
<keyword evidence="10" id="KW-1185">Reference proteome</keyword>
<dbReference type="Proteomes" id="UP000887568">
    <property type="component" value="Unplaced"/>
</dbReference>
<evidence type="ECO:0000256" key="3">
    <source>
        <dbReference type="ARBA" id="ARBA00023054"/>
    </source>
</evidence>
<feature type="compositionally biased region" description="Polar residues" evidence="6">
    <location>
        <begin position="1029"/>
        <end position="1060"/>
    </location>
</feature>
<evidence type="ECO:0000256" key="5">
    <source>
        <dbReference type="SAM" id="Coils"/>
    </source>
</evidence>
<organism evidence="9 10">
    <name type="scientific">Patiria miniata</name>
    <name type="common">Bat star</name>
    <name type="synonym">Asterina miniata</name>
    <dbReference type="NCBI Taxonomy" id="46514"/>
    <lineage>
        <taxon>Eukaryota</taxon>
        <taxon>Metazoa</taxon>
        <taxon>Echinodermata</taxon>
        <taxon>Eleutherozoa</taxon>
        <taxon>Asterozoa</taxon>
        <taxon>Asteroidea</taxon>
        <taxon>Valvatacea</taxon>
        <taxon>Valvatida</taxon>
        <taxon>Asterinidae</taxon>
        <taxon>Patiria</taxon>
    </lineage>
</organism>
<comment type="similarity">
    <text evidence="2">Belongs to the milton family.</text>
</comment>
<name>A0A914B843_PATMI</name>
<feature type="region of interest" description="Disordered" evidence="6">
    <location>
        <begin position="995"/>
        <end position="1066"/>
    </location>
</feature>
<proteinExistence type="inferred from homology"/>
<dbReference type="EnsemblMetazoa" id="XM_038216062.1">
    <property type="protein sequence ID" value="XP_038071990.1"/>
    <property type="gene ID" value="LOC119740688"/>
</dbReference>
<dbReference type="InterPro" id="IPR006933">
    <property type="entry name" value="HAP1_N"/>
</dbReference>
<dbReference type="GO" id="GO:0048311">
    <property type="term" value="P:mitochondrion distribution"/>
    <property type="evidence" value="ECO:0007669"/>
    <property type="project" value="TreeGrafter"/>
</dbReference>
<evidence type="ECO:0000259" key="8">
    <source>
        <dbReference type="SMART" id="SM01424"/>
    </source>
</evidence>